<protein>
    <submittedName>
        <fullName evidence="6">4Fe-4S dicluster domain-containing protein</fullName>
    </submittedName>
</protein>
<dbReference type="PROSITE" id="PS51379">
    <property type="entry name" value="4FE4S_FER_2"/>
    <property type="match status" value="2"/>
</dbReference>
<dbReference type="InterPro" id="IPR050954">
    <property type="entry name" value="ET_IronSulfur_Cluster-Binding"/>
</dbReference>
<feature type="domain" description="4Fe-4S ferredoxin-type" evidence="5">
    <location>
        <begin position="113"/>
        <end position="142"/>
    </location>
</feature>
<dbReference type="PANTHER" id="PTHR43177:SF3">
    <property type="entry name" value="PROTEIN NRFC HOMOLOG"/>
    <property type="match status" value="1"/>
</dbReference>
<dbReference type="Gene3D" id="3.30.70.20">
    <property type="match status" value="2"/>
</dbReference>
<evidence type="ECO:0000259" key="5">
    <source>
        <dbReference type="PROSITE" id="PS51379"/>
    </source>
</evidence>
<dbReference type="AlphaFoldDB" id="A0A936F0M0"/>
<dbReference type="InterPro" id="IPR017896">
    <property type="entry name" value="4Fe4S_Fe-S-bd"/>
</dbReference>
<proteinExistence type="predicted"/>
<comment type="caution">
    <text evidence="6">The sequence shown here is derived from an EMBL/GenBank/DDBJ whole genome shotgun (WGS) entry which is preliminary data.</text>
</comment>
<evidence type="ECO:0000256" key="1">
    <source>
        <dbReference type="ARBA" id="ARBA00022485"/>
    </source>
</evidence>
<dbReference type="EMBL" id="JADKCH010000002">
    <property type="protein sequence ID" value="MBK8571959.1"/>
    <property type="molecule type" value="Genomic_DNA"/>
</dbReference>
<keyword evidence="3" id="KW-0408">Iron</keyword>
<keyword evidence="1" id="KW-0004">4Fe-4S</keyword>
<evidence type="ECO:0000256" key="2">
    <source>
        <dbReference type="ARBA" id="ARBA00022723"/>
    </source>
</evidence>
<dbReference type="GO" id="GO:0051539">
    <property type="term" value="F:4 iron, 4 sulfur cluster binding"/>
    <property type="evidence" value="ECO:0007669"/>
    <property type="project" value="UniProtKB-KW"/>
</dbReference>
<keyword evidence="2" id="KW-0479">Metal-binding</keyword>
<sequence>MAQDVLVTLQQDLERSLRRPDKARRWVMVIDLRKCVGCHGCTIACQVENKLPPQLYYRPVGEFESGKYPTPSRTYLPKPCMHCDNPPCVAACPVPQTPKERATWKETEGLGAGLVKINYDTCIGCESCIPACPYTSRTMDAGKFYEATPQGYETAASYEYGVKRNRKADEAPIGKARKCHFCMHRLSSGMLPECVTTCIGRATYYGDANDSTSLVAQLIKANKTQFLKAKKGTKPRVYYISDKNLEVLHG</sequence>
<dbReference type="InterPro" id="IPR017900">
    <property type="entry name" value="4Fe4S_Fe_S_CS"/>
</dbReference>
<organism evidence="6 7">
    <name type="scientific">Candidatus Geothrix odensensis</name>
    <dbReference type="NCBI Taxonomy" id="2954440"/>
    <lineage>
        <taxon>Bacteria</taxon>
        <taxon>Pseudomonadati</taxon>
        <taxon>Acidobacteriota</taxon>
        <taxon>Holophagae</taxon>
        <taxon>Holophagales</taxon>
        <taxon>Holophagaceae</taxon>
        <taxon>Geothrix</taxon>
    </lineage>
</organism>
<evidence type="ECO:0000313" key="7">
    <source>
        <dbReference type="Proteomes" id="UP000709959"/>
    </source>
</evidence>
<dbReference type="Pfam" id="PF13247">
    <property type="entry name" value="Fer4_11"/>
    <property type="match status" value="2"/>
</dbReference>
<accession>A0A936F0M0</accession>
<dbReference type="GO" id="GO:0046872">
    <property type="term" value="F:metal ion binding"/>
    <property type="evidence" value="ECO:0007669"/>
    <property type="project" value="UniProtKB-KW"/>
</dbReference>
<dbReference type="PANTHER" id="PTHR43177">
    <property type="entry name" value="PROTEIN NRFC"/>
    <property type="match status" value="1"/>
</dbReference>
<dbReference type="PROSITE" id="PS00198">
    <property type="entry name" value="4FE4S_FER_1"/>
    <property type="match status" value="1"/>
</dbReference>
<dbReference type="Proteomes" id="UP000709959">
    <property type="component" value="Unassembled WGS sequence"/>
</dbReference>
<evidence type="ECO:0000313" key="6">
    <source>
        <dbReference type="EMBL" id="MBK8571959.1"/>
    </source>
</evidence>
<keyword evidence="4" id="KW-0411">Iron-sulfur</keyword>
<name>A0A936F0M0_9BACT</name>
<gene>
    <name evidence="6" type="ORF">IPN91_04780</name>
</gene>
<dbReference type="SUPFAM" id="SSF54862">
    <property type="entry name" value="4Fe-4S ferredoxins"/>
    <property type="match status" value="1"/>
</dbReference>
<dbReference type="CDD" id="cd10551">
    <property type="entry name" value="PsrB"/>
    <property type="match status" value="1"/>
</dbReference>
<reference evidence="6 7" key="1">
    <citation type="submission" date="2020-10" db="EMBL/GenBank/DDBJ databases">
        <title>Connecting structure to function with the recovery of over 1000 high-quality activated sludge metagenome-assembled genomes encoding full-length rRNA genes using long-read sequencing.</title>
        <authorList>
            <person name="Singleton C.M."/>
            <person name="Petriglieri F."/>
            <person name="Kristensen J.M."/>
            <person name="Kirkegaard R.H."/>
            <person name="Michaelsen T.Y."/>
            <person name="Andersen M.H."/>
            <person name="Karst S.M."/>
            <person name="Dueholm M.S."/>
            <person name="Nielsen P.H."/>
            <person name="Albertsen M."/>
        </authorList>
    </citation>
    <scope>NUCLEOTIDE SEQUENCE [LARGE SCALE GENOMIC DNA]</scope>
    <source>
        <strain evidence="6">OdNE_18-Q3-R46-58_MAXAC.008</strain>
    </source>
</reference>
<feature type="domain" description="4Fe-4S ferredoxin-type" evidence="5">
    <location>
        <begin position="26"/>
        <end position="56"/>
    </location>
</feature>
<evidence type="ECO:0000256" key="3">
    <source>
        <dbReference type="ARBA" id="ARBA00023004"/>
    </source>
</evidence>
<evidence type="ECO:0000256" key="4">
    <source>
        <dbReference type="ARBA" id="ARBA00023014"/>
    </source>
</evidence>